<keyword evidence="1" id="KW-1133">Transmembrane helix</keyword>
<dbReference type="CDD" id="cd02976">
    <property type="entry name" value="NrdH"/>
    <property type="match status" value="1"/>
</dbReference>
<keyword evidence="1" id="KW-0472">Membrane</keyword>
<dbReference type="InterPro" id="IPR002109">
    <property type="entry name" value="Glutaredoxin"/>
</dbReference>
<name>A0A6S6TBW0_9BACT</name>
<dbReference type="AlphaFoldDB" id="A0A6S6TBW0"/>
<dbReference type="Gene3D" id="3.40.30.10">
    <property type="entry name" value="Glutaredoxin"/>
    <property type="match status" value="1"/>
</dbReference>
<feature type="transmembrane region" description="Helical" evidence="1">
    <location>
        <begin position="53"/>
        <end position="71"/>
    </location>
</feature>
<feature type="transmembrane region" description="Helical" evidence="1">
    <location>
        <begin position="78"/>
        <end position="96"/>
    </location>
</feature>
<keyword evidence="1" id="KW-0812">Transmembrane</keyword>
<proteinExistence type="predicted"/>
<feature type="transmembrane region" description="Helical" evidence="1">
    <location>
        <begin position="108"/>
        <end position="136"/>
    </location>
</feature>
<dbReference type="PROSITE" id="PS51354">
    <property type="entry name" value="GLUTAREDOXIN_2"/>
    <property type="match status" value="1"/>
</dbReference>
<organism evidence="3">
    <name type="scientific">uncultured Campylobacterales bacterium</name>
    <dbReference type="NCBI Taxonomy" id="352960"/>
    <lineage>
        <taxon>Bacteria</taxon>
        <taxon>Pseudomonadati</taxon>
        <taxon>Campylobacterota</taxon>
        <taxon>Epsilonproteobacteria</taxon>
        <taxon>Campylobacterales</taxon>
        <taxon>environmental samples</taxon>
    </lineage>
</organism>
<reference evidence="3" key="1">
    <citation type="submission" date="2020-01" db="EMBL/GenBank/DDBJ databases">
        <authorList>
            <person name="Meier V. D."/>
            <person name="Meier V D."/>
        </authorList>
    </citation>
    <scope>NUCLEOTIDE SEQUENCE</scope>
    <source>
        <strain evidence="3">HLG_WM_MAG_12</strain>
    </source>
</reference>
<sequence length="260" mass="29233">MKKNNKNKIGYVYLPMILILYIVGNYILTSTGNAVCESSGCKIAEDTINIDSLYLNCMGALFGVILILVSWQKKLSNFILYAGILFESLMIGYQFFVSGSMCYYCLGVYGILLLTAVARFKFIVPITTIATVVVFYMMVKFVMLDGVITKTSNTVFLFGSPTCEHCIEVKEYLNRNNVAFEFKDVLDMNNQYIMKFFKISSIPVVVVKNIDNIDILLTKEKVKEYYKDKSKPSFNLDDMLKGSSVIPATGGCKVDLPCSE</sequence>
<feature type="transmembrane region" description="Helical" evidence="1">
    <location>
        <begin position="12"/>
        <end position="28"/>
    </location>
</feature>
<evidence type="ECO:0000313" key="3">
    <source>
        <dbReference type="EMBL" id="CAA6812563.1"/>
    </source>
</evidence>
<dbReference type="Pfam" id="PF00462">
    <property type="entry name" value="Glutaredoxin"/>
    <property type="match status" value="1"/>
</dbReference>
<dbReference type="EMBL" id="CACVAW010000049">
    <property type="protein sequence ID" value="CAA6812563.1"/>
    <property type="molecule type" value="Genomic_DNA"/>
</dbReference>
<accession>A0A6S6TBW0</accession>
<dbReference type="SUPFAM" id="SSF52833">
    <property type="entry name" value="Thioredoxin-like"/>
    <property type="match status" value="1"/>
</dbReference>
<evidence type="ECO:0000256" key="1">
    <source>
        <dbReference type="SAM" id="Phobius"/>
    </source>
</evidence>
<gene>
    <name evidence="3" type="ORF">HELGO_WM21727</name>
</gene>
<feature type="domain" description="Glutaredoxin" evidence="2">
    <location>
        <begin position="155"/>
        <end position="208"/>
    </location>
</feature>
<dbReference type="InterPro" id="IPR036249">
    <property type="entry name" value="Thioredoxin-like_sf"/>
</dbReference>
<evidence type="ECO:0000259" key="2">
    <source>
        <dbReference type="Pfam" id="PF00462"/>
    </source>
</evidence>
<protein>
    <recommendedName>
        <fullName evidence="2">Glutaredoxin domain-containing protein</fullName>
    </recommendedName>
</protein>